<dbReference type="GO" id="GO:0004252">
    <property type="term" value="F:serine-type endopeptidase activity"/>
    <property type="evidence" value="ECO:0007669"/>
    <property type="project" value="InterPro"/>
</dbReference>
<evidence type="ECO:0000256" key="5">
    <source>
        <dbReference type="PIRSR" id="PIRSR600223-1"/>
    </source>
</evidence>
<evidence type="ECO:0000313" key="8">
    <source>
        <dbReference type="EMBL" id="OGJ02609.1"/>
    </source>
</evidence>
<feature type="active site" evidence="5">
    <location>
        <position position="18"/>
    </location>
</feature>
<dbReference type="CDD" id="cd06530">
    <property type="entry name" value="S26_SPase_I"/>
    <property type="match status" value="1"/>
</dbReference>
<dbReference type="PROSITE" id="PS00760">
    <property type="entry name" value="SPASE_I_2"/>
    <property type="match status" value="1"/>
</dbReference>
<feature type="non-terminal residue" evidence="8">
    <location>
        <position position="1"/>
    </location>
</feature>
<dbReference type="GO" id="GO:0016020">
    <property type="term" value="C:membrane"/>
    <property type="evidence" value="ECO:0007669"/>
    <property type="project" value="UniProtKB-SubCell"/>
</dbReference>
<dbReference type="Pfam" id="PF10502">
    <property type="entry name" value="Peptidase_S26"/>
    <property type="match status" value="1"/>
</dbReference>
<comment type="catalytic activity">
    <reaction evidence="1 6">
        <text>Cleavage of hydrophobic, N-terminal signal or leader sequences from secreted and periplasmic proteins.</text>
        <dbReference type="EC" id="3.4.21.89"/>
    </reaction>
</comment>
<evidence type="ECO:0000256" key="2">
    <source>
        <dbReference type="ARBA" id="ARBA00009370"/>
    </source>
</evidence>
<dbReference type="STRING" id="1801797.A3G06_01020"/>
<dbReference type="GO" id="GO:0009003">
    <property type="term" value="F:signal peptidase activity"/>
    <property type="evidence" value="ECO:0007669"/>
    <property type="project" value="UniProtKB-EC"/>
</dbReference>
<dbReference type="SUPFAM" id="SSF51306">
    <property type="entry name" value="LexA/Signal peptidase"/>
    <property type="match status" value="1"/>
</dbReference>
<dbReference type="EC" id="3.4.21.89" evidence="3 6"/>
<dbReference type="PANTHER" id="PTHR43390">
    <property type="entry name" value="SIGNAL PEPTIDASE I"/>
    <property type="match status" value="1"/>
</dbReference>
<dbReference type="Gene3D" id="2.10.109.10">
    <property type="entry name" value="Umud Fragment, subunit A"/>
    <property type="match status" value="1"/>
</dbReference>
<feature type="active site" evidence="5">
    <location>
        <position position="61"/>
    </location>
</feature>
<reference evidence="8 9" key="1">
    <citation type="journal article" date="2016" name="Nat. Commun.">
        <title>Thousands of microbial genomes shed light on interconnected biogeochemical processes in an aquifer system.</title>
        <authorList>
            <person name="Anantharaman K."/>
            <person name="Brown C.T."/>
            <person name="Hug L.A."/>
            <person name="Sharon I."/>
            <person name="Castelle C.J."/>
            <person name="Probst A.J."/>
            <person name="Thomas B.C."/>
            <person name="Singh A."/>
            <person name="Wilkins M.J."/>
            <person name="Karaoz U."/>
            <person name="Brodie E.L."/>
            <person name="Williams K.H."/>
            <person name="Hubbard S.S."/>
            <person name="Banfield J.F."/>
        </authorList>
    </citation>
    <scope>NUCLEOTIDE SEQUENCE [LARGE SCALE GENOMIC DNA]</scope>
</reference>
<dbReference type="AlphaFoldDB" id="A0A1F6Y8E6"/>
<gene>
    <name evidence="8" type="ORF">A3G06_01020</name>
</gene>
<evidence type="ECO:0000256" key="1">
    <source>
        <dbReference type="ARBA" id="ARBA00000677"/>
    </source>
</evidence>
<proteinExistence type="inferred from homology"/>
<dbReference type="GO" id="GO:0006465">
    <property type="term" value="P:signal peptide processing"/>
    <property type="evidence" value="ECO:0007669"/>
    <property type="project" value="InterPro"/>
</dbReference>
<keyword evidence="4 6" id="KW-0378">Hydrolase</keyword>
<comment type="subcellular location">
    <subcellularLocation>
        <location evidence="6">Membrane</location>
        <topology evidence="6">Single-pass type II membrane protein</topology>
    </subcellularLocation>
</comment>
<dbReference type="InterPro" id="IPR036286">
    <property type="entry name" value="LexA/Signal_pep-like_sf"/>
</dbReference>
<sequence length="160" mass="18068">VIPVRTWIAQPFIVSGSSMSPTFENSEYIILDELSYRLGEPKRGDVVVFKYPNDTTKFFIKRIIGLPGETVSIKDGVVTIINKENPKGLVLAEPYIKNKSRDAKKFSLQDNEYFVMGDNRGASSDSRIWGAVPRDLMVGKTFLRLYPLNRISILPGQLKQ</sequence>
<dbReference type="InterPro" id="IPR019533">
    <property type="entry name" value="Peptidase_S26"/>
</dbReference>
<evidence type="ECO:0000256" key="6">
    <source>
        <dbReference type="RuleBase" id="RU362042"/>
    </source>
</evidence>
<evidence type="ECO:0000313" key="9">
    <source>
        <dbReference type="Proteomes" id="UP000176192"/>
    </source>
</evidence>
<dbReference type="Proteomes" id="UP000176192">
    <property type="component" value="Unassembled WGS sequence"/>
</dbReference>
<comment type="caution">
    <text evidence="8">The sequence shown here is derived from an EMBL/GenBank/DDBJ whole genome shotgun (WGS) entry which is preliminary data.</text>
</comment>
<accession>A0A1F6Y8E6</accession>
<dbReference type="InterPro" id="IPR019757">
    <property type="entry name" value="Pept_S26A_signal_pept_1_Lys-AS"/>
</dbReference>
<dbReference type="PANTHER" id="PTHR43390:SF1">
    <property type="entry name" value="CHLOROPLAST PROCESSING PEPTIDASE"/>
    <property type="match status" value="1"/>
</dbReference>
<feature type="domain" description="Peptidase S26" evidence="7">
    <location>
        <begin position="4"/>
        <end position="145"/>
    </location>
</feature>
<dbReference type="EMBL" id="MFVV01000038">
    <property type="protein sequence ID" value="OGJ02609.1"/>
    <property type="molecule type" value="Genomic_DNA"/>
</dbReference>
<organism evidence="8 9">
    <name type="scientific">Candidatus Nomurabacteria bacterium RIFCSPLOWO2_12_FULL_46_14</name>
    <dbReference type="NCBI Taxonomy" id="1801797"/>
    <lineage>
        <taxon>Bacteria</taxon>
        <taxon>Candidatus Nomuraibacteriota</taxon>
    </lineage>
</organism>
<dbReference type="InterPro" id="IPR019758">
    <property type="entry name" value="Pept_S26A_signal_pept_1_CS"/>
</dbReference>
<evidence type="ECO:0000256" key="3">
    <source>
        <dbReference type="ARBA" id="ARBA00013208"/>
    </source>
</evidence>
<dbReference type="PRINTS" id="PR00727">
    <property type="entry name" value="LEADERPTASE"/>
</dbReference>
<dbReference type="InterPro" id="IPR000223">
    <property type="entry name" value="Pept_S26A_signal_pept_1"/>
</dbReference>
<evidence type="ECO:0000256" key="4">
    <source>
        <dbReference type="ARBA" id="ARBA00022801"/>
    </source>
</evidence>
<dbReference type="PROSITE" id="PS00761">
    <property type="entry name" value="SPASE_I_3"/>
    <property type="match status" value="1"/>
</dbReference>
<evidence type="ECO:0000259" key="7">
    <source>
        <dbReference type="Pfam" id="PF10502"/>
    </source>
</evidence>
<keyword evidence="6" id="KW-0645">Protease</keyword>
<dbReference type="NCBIfam" id="TIGR02227">
    <property type="entry name" value="sigpep_I_bact"/>
    <property type="match status" value="1"/>
</dbReference>
<name>A0A1F6Y8E6_9BACT</name>
<comment type="similarity">
    <text evidence="2 6">Belongs to the peptidase S26 family.</text>
</comment>
<protein>
    <recommendedName>
        <fullName evidence="3 6">Signal peptidase I</fullName>
        <ecNumber evidence="3 6">3.4.21.89</ecNumber>
    </recommendedName>
</protein>